<evidence type="ECO:0000313" key="4">
    <source>
        <dbReference type="WBParaSite" id="SSLN_0001316101-mRNA-1"/>
    </source>
</evidence>
<keyword evidence="3" id="KW-1185">Reference proteome</keyword>
<dbReference type="GO" id="GO:0004653">
    <property type="term" value="F:polypeptide N-acetylgalactosaminyltransferase activity"/>
    <property type="evidence" value="ECO:0007669"/>
    <property type="project" value="TreeGrafter"/>
</dbReference>
<name>A0A183T879_SCHSO</name>
<dbReference type="Gene3D" id="3.90.550.10">
    <property type="entry name" value="Spore Coat Polysaccharide Biosynthesis Protein SpsA, Chain A"/>
    <property type="match status" value="2"/>
</dbReference>
<dbReference type="GO" id="GO:0005794">
    <property type="term" value="C:Golgi apparatus"/>
    <property type="evidence" value="ECO:0007669"/>
    <property type="project" value="TreeGrafter"/>
</dbReference>
<dbReference type="EMBL" id="UYSU01037454">
    <property type="protein sequence ID" value="VDL99062.1"/>
    <property type="molecule type" value="Genomic_DNA"/>
</dbReference>
<dbReference type="PANTHER" id="PTHR11675">
    <property type="entry name" value="N-ACETYLGALACTOSAMINYLTRANSFERASE"/>
    <property type="match status" value="1"/>
</dbReference>
<dbReference type="GO" id="GO:0006493">
    <property type="term" value="P:protein O-linked glycosylation"/>
    <property type="evidence" value="ECO:0007669"/>
    <property type="project" value="TreeGrafter"/>
</dbReference>
<reference evidence="2 3" key="2">
    <citation type="submission" date="2018-11" db="EMBL/GenBank/DDBJ databases">
        <authorList>
            <consortium name="Pathogen Informatics"/>
        </authorList>
    </citation>
    <scope>NUCLEOTIDE SEQUENCE [LARGE SCALE GENOMIC DNA]</scope>
    <source>
        <strain evidence="2 3">NST_G2</strain>
    </source>
</reference>
<keyword evidence="1" id="KW-1015">Disulfide bond</keyword>
<reference evidence="4" key="1">
    <citation type="submission" date="2016-06" db="UniProtKB">
        <authorList>
            <consortium name="WormBaseParasite"/>
        </authorList>
    </citation>
    <scope>IDENTIFICATION</scope>
</reference>
<proteinExistence type="predicted"/>
<dbReference type="PANTHER" id="PTHR11675:SF131">
    <property type="entry name" value="POLYPEPTIDE N-ACETYLGALACTOSAMINYLTRANSFERASE 9-RELATED"/>
    <property type="match status" value="1"/>
</dbReference>
<accession>A0A183T879</accession>
<dbReference type="InterPro" id="IPR029044">
    <property type="entry name" value="Nucleotide-diphossugar_trans"/>
</dbReference>
<evidence type="ECO:0000313" key="2">
    <source>
        <dbReference type="EMBL" id="VDL99062.1"/>
    </source>
</evidence>
<evidence type="ECO:0000256" key="1">
    <source>
        <dbReference type="ARBA" id="ARBA00023157"/>
    </source>
</evidence>
<dbReference type="WBParaSite" id="SSLN_0001316101-mRNA-1">
    <property type="protein sequence ID" value="SSLN_0001316101-mRNA-1"/>
    <property type="gene ID" value="SSLN_0001316101"/>
</dbReference>
<gene>
    <name evidence="2" type="ORF">SSLN_LOCUS12677</name>
</gene>
<dbReference type="STRING" id="70667.A0A183T879"/>
<protein>
    <submittedName>
        <fullName evidence="2 4">Uncharacterized protein</fullName>
    </submittedName>
</protein>
<sequence>MCGGQLETIPCSHVGHIFRSRSPYSWHVNQSNPLRHNLLRLAEALLGDYKYFYFARVNFQTVANQLFPLFSFALCLAAAAVLPTPCIPSFRRSSSLPPAPKPAVFIIDYLLPGQSAVRCVRCCFAFRQPGYHCRVAGCSDMGDVSDRKAILKKLKCKSFKWYLDNIYPEMFIPSESTASGEVREANCDDFLLAIRFFFISLCFIF</sequence>
<evidence type="ECO:0000313" key="3">
    <source>
        <dbReference type="Proteomes" id="UP000275846"/>
    </source>
</evidence>
<dbReference type="OrthoDB" id="6119243at2759"/>
<dbReference type="AlphaFoldDB" id="A0A183T879"/>
<dbReference type="Proteomes" id="UP000275846">
    <property type="component" value="Unassembled WGS sequence"/>
</dbReference>
<organism evidence="4">
    <name type="scientific">Schistocephalus solidus</name>
    <name type="common">Tapeworm</name>
    <dbReference type="NCBI Taxonomy" id="70667"/>
    <lineage>
        <taxon>Eukaryota</taxon>
        <taxon>Metazoa</taxon>
        <taxon>Spiralia</taxon>
        <taxon>Lophotrochozoa</taxon>
        <taxon>Platyhelminthes</taxon>
        <taxon>Cestoda</taxon>
        <taxon>Eucestoda</taxon>
        <taxon>Diphyllobothriidea</taxon>
        <taxon>Diphyllobothriidae</taxon>
        <taxon>Schistocephalus</taxon>
    </lineage>
</organism>